<comment type="function">
    <text evidence="1">Secreted metalloproteinase that allows assimilation of proteinaceous substrates.</text>
</comment>
<evidence type="ECO:0000256" key="8">
    <source>
        <dbReference type="ARBA" id="ARBA00023049"/>
    </source>
</evidence>
<reference evidence="12" key="1">
    <citation type="submission" date="2023-06" db="EMBL/GenBank/DDBJ databases">
        <title>Conoideocrella luteorostrata (Hypocreales: Clavicipitaceae), a potential biocontrol fungus for elongate hemlock scale in United States Christmas tree production areas.</title>
        <authorList>
            <person name="Barrett H."/>
            <person name="Lovett B."/>
            <person name="Macias A.M."/>
            <person name="Stajich J.E."/>
            <person name="Kasson M.T."/>
        </authorList>
    </citation>
    <scope>NUCLEOTIDE SEQUENCE</scope>
    <source>
        <strain evidence="12">ARSEF 14590</strain>
    </source>
</reference>
<proteinExistence type="inferred from homology"/>
<protein>
    <recommendedName>
        <fullName evidence="11">Peptidase M43 pregnancy-associated plasma-A domain-containing protein</fullName>
    </recommendedName>
</protein>
<dbReference type="EMBL" id="JASWJB010000030">
    <property type="protein sequence ID" value="KAK2608927.1"/>
    <property type="molecule type" value="Genomic_DNA"/>
</dbReference>
<evidence type="ECO:0000256" key="1">
    <source>
        <dbReference type="ARBA" id="ARBA00003174"/>
    </source>
</evidence>
<keyword evidence="5 10" id="KW-0732">Signal</keyword>
<keyword evidence="8" id="KW-0482">Metalloprotease</keyword>
<dbReference type="SUPFAM" id="SSF55486">
    <property type="entry name" value="Metalloproteases ('zincins'), catalytic domain"/>
    <property type="match status" value="1"/>
</dbReference>
<evidence type="ECO:0000256" key="9">
    <source>
        <dbReference type="ARBA" id="ARBA00023157"/>
    </source>
</evidence>
<dbReference type="AlphaFoldDB" id="A0AAJ0FWH3"/>
<evidence type="ECO:0000259" key="11">
    <source>
        <dbReference type="Pfam" id="PF05572"/>
    </source>
</evidence>
<dbReference type="InterPro" id="IPR024079">
    <property type="entry name" value="MetalloPept_cat_dom_sf"/>
</dbReference>
<dbReference type="PANTHER" id="PTHR47466:SF1">
    <property type="entry name" value="METALLOPROTEASE MEP1 (AFU_ORTHOLOGUE AFUA_1G07730)-RELATED"/>
    <property type="match status" value="1"/>
</dbReference>
<organism evidence="12 13">
    <name type="scientific">Conoideocrella luteorostrata</name>
    <dbReference type="NCBI Taxonomy" id="1105319"/>
    <lineage>
        <taxon>Eukaryota</taxon>
        <taxon>Fungi</taxon>
        <taxon>Dikarya</taxon>
        <taxon>Ascomycota</taxon>
        <taxon>Pezizomycotina</taxon>
        <taxon>Sordariomycetes</taxon>
        <taxon>Hypocreomycetidae</taxon>
        <taxon>Hypocreales</taxon>
        <taxon>Clavicipitaceae</taxon>
        <taxon>Conoideocrella</taxon>
    </lineage>
</organism>
<keyword evidence="9" id="KW-1015">Disulfide bond</keyword>
<evidence type="ECO:0000256" key="5">
    <source>
        <dbReference type="ARBA" id="ARBA00022729"/>
    </source>
</evidence>
<evidence type="ECO:0000256" key="3">
    <source>
        <dbReference type="ARBA" id="ARBA00022670"/>
    </source>
</evidence>
<feature type="chain" id="PRO_5042602070" description="Peptidase M43 pregnancy-associated plasma-A domain-containing protein" evidence="10">
    <location>
        <begin position="17"/>
        <end position="381"/>
    </location>
</feature>
<keyword evidence="7" id="KW-0862">Zinc</keyword>
<comment type="caution">
    <text evidence="12">The sequence shown here is derived from an EMBL/GenBank/DDBJ whole genome shotgun (WGS) entry which is preliminary data.</text>
</comment>
<dbReference type="Pfam" id="PF05572">
    <property type="entry name" value="Peptidase_M43"/>
    <property type="match status" value="1"/>
</dbReference>
<evidence type="ECO:0000256" key="10">
    <source>
        <dbReference type="SAM" id="SignalP"/>
    </source>
</evidence>
<keyword evidence="13" id="KW-1185">Reference proteome</keyword>
<dbReference type="GO" id="GO:0046872">
    <property type="term" value="F:metal ion binding"/>
    <property type="evidence" value="ECO:0007669"/>
    <property type="project" value="UniProtKB-KW"/>
</dbReference>
<dbReference type="InterPro" id="IPR008754">
    <property type="entry name" value="Peptidase_M43"/>
</dbReference>
<dbReference type="Proteomes" id="UP001251528">
    <property type="component" value="Unassembled WGS sequence"/>
</dbReference>
<evidence type="ECO:0000256" key="6">
    <source>
        <dbReference type="ARBA" id="ARBA00022801"/>
    </source>
</evidence>
<keyword evidence="6" id="KW-0378">Hydrolase</keyword>
<name>A0AAJ0FWH3_9HYPO</name>
<dbReference type="PANTHER" id="PTHR47466">
    <property type="match status" value="1"/>
</dbReference>
<keyword evidence="4" id="KW-0479">Metal-binding</keyword>
<comment type="similarity">
    <text evidence="2">Belongs to the peptidase M43B family.</text>
</comment>
<dbReference type="GO" id="GO:0008237">
    <property type="term" value="F:metallopeptidase activity"/>
    <property type="evidence" value="ECO:0007669"/>
    <property type="project" value="UniProtKB-KW"/>
</dbReference>
<dbReference type="Gene3D" id="3.40.390.10">
    <property type="entry name" value="Collagenase (Catalytic Domain)"/>
    <property type="match status" value="1"/>
</dbReference>
<dbReference type="GO" id="GO:0006508">
    <property type="term" value="P:proteolysis"/>
    <property type="evidence" value="ECO:0007669"/>
    <property type="project" value="UniProtKB-KW"/>
</dbReference>
<gene>
    <name evidence="12" type="ORF">QQS21_002503</name>
</gene>
<evidence type="ECO:0000256" key="2">
    <source>
        <dbReference type="ARBA" id="ARBA00008721"/>
    </source>
</evidence>
<evidence type="ECO:0000256" key="4">
    <source>
        <dbReference type="ARBA" id="ARBA00022723"/>
    </source>
</evidence>
<accession>A0AAJ0FWH3</accession>
<keyword evidence="3" id="KW-0645">Protease</keyword>
<sequence length="381" mass="43378">MSFLCVFSAVAVIAAAANHNTTRGGCGTRAPTQEFLKVHKELSTPYGSLDRRDYQYDSAAFDRFIDISPKNIDVYIHVIKKDNDSSQYNKNIFDDQIKMLNDNFRSCYFSFTLRQPPSYVKNSSWLSVQDNNELSMKQALHIGNESALNLYYVQDLSDKAIGRARYPNYLQRSNGLQLDGCLLRFVTLTDYRTALTHEVGHWLGLMHTFQGDDCDGPGDYISDTPAEYRPEGDRYACNGPSDTCPNHDGDDPTSNYMSYSLDSCQTEFTSGQLRRMHQLWGKYRSPVVPTKPIIMINGGLPFYPEPIKTSESWPKCNAVSSGNNKAVPSTEPWCGSNAWCYYKIWKNHPKEKQYSNSTNSYESCMDDRLPPDMPRPYAFLR</sequence>
<feature type="domain" description="Peptidase M43 pregnancy-associated plasma-A" evidence="11">
    <location>
        <begin position="144"/>
        <end position="278"/>
    </location>
</feature>
<feature type="signal peptide" evidence="10">
    <location>
        <begin position="1"/>
        <end position="16"/>
    </location>
</feature>
<evidence type="ECO:0000313" key="12">
    <source>
        <dbReference type="EMBL" id="KAK2608927.1"/>
    </source>
</evidence>
<evidence type="ECO:0000313" key="13">
    <source>
        <dbReference type="Proteomes" id="UP001251528"/>
    </source>
</evidence>
<evidence type="ECO:0000256" key="7">
    <source>
        <dbReference type="ARBA" id="ARBA00022833"/>
    </source>
</evidence>